<dbReference type="Proteomes" id="UP000032352">
    <property type="component" value="Chromosome"/>
</dbReference>
<dbReference type="KEGG" id="tvd:SG34_027165"/>
<evidence type="ECO:0000259" key="1">
    <source>
        <dbReference type="Pfam" id="PF13280"/>
    </source>
</evidence>
<dbReference type="InterPro" id="IPR026881">
    <property type="entry name" value="WYL_dom"/>
</dbReference>
<dbReference type="Pfam" id="PF26109">
    <property type="entry name" value="WHD_BrxR"/>
    <property type="match status" value="1"/>
</dbReference>
<evidence type="ECO:0000259" key="3">
    <source>
        <dbReference type="Pfam" id="PF26109"/>
    </source>
</evidence>
<dbReference type="Pfam" id="PF26107">
    <property type="entry name" value="BrxR_CTD"/>
    <property type="match status" value="1"/>
</dbReference>
<dbReference type="InterPro" id="IPR059020">
    <property type="entry name" value="CapW_CTD"/>
</dbReference>
<dbReference type="PANTHER" id="PTHR34580">
    <property type="match status" value="1"/>
</dbReference>
<accession>A0AAE9Z470</accession>
<reference evidence="4 5" key="2">
    <citation type="journal article" date="2022" name="Mar. Drugs">
        <title>Bioassay-Guided Fractionation Leads to the Detection of Cholic Acid Generated by the Rare Thalassomonas sp.</title>
        <authorList>
            <person name="Pheiffer F."/>
            <person name="Schneider Y.K."/>
            <person name="Hansen E.H."/>
            <person name="Andersen J.H."/>
            <person name="Isaksson J."/>
            <person name="Busche T."/>
            <person name="R C."/>
            <person name="Kalinowski J."/>
            <person name="Zyl L.V."/>
            <person name="Trindade M."/>
        </authorList>
    </citation>
    <scope>NUCLEOTIDE SEQUENCE [LARGE SCALE GENOMIC DNA]</scope>
    <source>
        <strain evidence="4 5">XOM25</strain>
    </source>
</reference>
<feature type="domain" description="WYL" evidence="1">
    <location>
        <begin position="115"/>
        <end position="179"/>
    </location>
</feature>
<proteinExistence type="predicted"/>
<evidence type="ECO:0000313" key="4">
    <source>
        <dbReference type="EMBL" id="WDE04943.1"/>
    </source>
</evidence>
<keyword evidence="5" id="KW-1185">Reference proteome</keyword>
<dbReference type="PROSITE" id="PS52050">
    <property type="entry name" value="WYL"/>
    <property type="match status" value="1"/>
</dbReference>
<dbReference type="InterPro" id="IPR059019">
    <property type="entry name" value="WHD_CapW"/>
</dbReference>
<feature type="domain" description="DNA-binding transcriptional repressor CapW winged helix-turn-helix" evidence="3">
    <location>
        <begin position="10"/>
        <end position="87"/>
    </location>
</feature>
<dbReference type="PIRSF" id="PIRSF015558">
    <property type="entry name" value="Txn_reg_DeoR_prd"/>
    <property type="match status" value="1"/>
</dbReference>
<name>A0AAE9Z470_9GAMM</name>
<evidence type="ECO:0000259" key="2">
    <source>
        <dbReference type="Pfam" id="PF26107"/>
    </source>
</evidence>
<dbReference type="EMBL" id="CP059733">
    <property type="protein sequence ID" value="WDE04943.1"/>
    <property type="molecule type" value="Genomic_DNA"/>
</dbReference>
<gene>
    <name evidence="4" type="ORF">SG34_027165</name>
</gene>
<dbReference type="InterPro" id="IPR016634">
    <property type="entry name" value="CapW-like"/>
</dbReference>
<evidence type="ECO:0000313" key="5">
    <source>
        <dbReference type="Proteomes" id="UP000032352"/>
    </source>
</evidence>
<dbReference type="AlphaFoldDB" id="A0AAE9Z470"/>
<sequence length="278" mass="32358">MRFLAKESLTERLLFIELIAWWEGSVSNKHLVRQFEISRQQAYQDIKKYQASYPDNLERNNNGFTPTSVFTPHFISLDVNQYLEWFSHGDLTPVRREHRQISILSLPPRNVAATVMRALVQGIREKKRIEVDYVSLSNPENDGRIFHPHTFVNSGLRWHVRGYCEKSRDYRDLVLSRFRGEAEVLDESQNGFEDDMPWQTELTLILQPDPRLSADKQAVLANDYQMENGQLIIHTRAALANYMLRELQVNTKMLDGTPEAQQLVLVNLDDVKPWLFGG</sequence>
<protein>
    <submittedName>
        <fullName evidence="4">WYL domain-containing protein</fullName>
    </submittedName>
</protein>
<dbReference type="InterPro" id="IPR051534">
    <property type="entry name" value="CBASS_pafABC_assoc_protein"/>
</dbReference>
<reference evidence="4 5" key="1">
    <citation type="journal article" date="2015" name="Genome Announc.">
        <title>Draft Genome Sequences of Marine Isolates of Thalassomonas viridans and Thalassomonas actiniarum.</title>
        <authorList>
            <person name="Olonade I."/>
            <person name="van Zyl L.J."/>
            <person name="Trindade M."/>
        </authorList>
    </citation>
    <scope>NUCLEOTIDE SEQUENCE [LARGE SCALE GENOMIC DNA]</scope>
    <source>
        <strain evidence="4 5">XOM25</strain>
    </source>
</reference>
<dbReference type="Pfam" id="PF13280">
    <property type="entry name" value="WYL"/>
    <property type="match status" value="1"/>
</dbReference>
<dbReference type="PANTHER" id="PTHR34580:SF3">
    <property type="entry name" value="PROTEIN PAFB"/>
    <property type="match status" value="1"/>
</dbReference>
<organism evidence="4 5">
    <name type="scientific">Thalassomonas viridans</name>
    <dbReference type="NCBI Taxonomy" id="137584"/>
    <lineage>
        <taxon>Bacteria</taxon>
        <taxon>Pseudomonadati</taxon>
        <taxon>Pseudomonadota</taxon>
        <taxon>Gammaproteobacteria</taxon>
        <taxon>Alteromonadales</taxon>
        <taxon>Colwelliaceae</taxon>
        <taxon>Thalassomonas</taxon>
    </lineage>
</organism>
<feature type="domain" description="DNA-binding transcriptional repressor CapW C-terminal dimerisation" evidence="2">
    <location>
        <begin position="202"/>
        <end position="271"/>
    </location>
</feature>